<comment type="catalytic activity">
    <reaction evidence="5 7">
        <text>AMP + ATP = 2 ADP</text>
        <dbReference type="Rhea" id="RHEA:12973"/>
        <dbReference type="ChEBI" id="CHEBI:30616"/>
        <dbReference type="ChEBI" id="CHEBI:456215"/>
        <dbReference type="ChEBI" id="CHEBI:456216"/>
        <dbReference type="EC" id="2.7.4.3"/>
    </reaction>
</comment>
<sequence>MRLIFLGPPGAGKGTQAAVIAASFGVPHISTGEILRTHVGEETDLGQKAKDYMAQGELVPDQLILDMVKHRLEESDAQNGWILDGFPRNISQADFIADLVLKGDSEAKNSEGELKVINLDVPDEILVQRLLARGRQDDNEGIIRHRLQVYREQTAPLIDYYGQRNQLDSINGNRSMDEITQELKQVVSA</sequence>
<dbReference type="NCBIfam" id="NF001381">
    <property type="entry name" value="PRK00279.1-3"/>
    <property type="match status" value="1"/>
</dbReference>
<feature type="binding site" evidence="5">
    <location>
        <position position="31"/>
    </location>
    <ligand>
        <name>AMP</name>
        <dbReference type="ChEBI" id="CHEBI:456215"/>
    </ligand>
</feature>
<comment type="subcellular location">
    <subcellularLocation>
        <location evidence="5 7">Cytoplasm</location>
    </subcellularLocation>
</comment>
<dbReference type="HAMAP" id="MF_00235">
    <property type="entry name" value="Adenylate_kinase_Adk"/>
    <property type="match status" value="1"/>
</dbReference>
<dbReference type="NCBIfam" id="NF002700">
    <property type="entry name" value="PRK02496.1"/>
    <property type="match status" value="1"/>
</dbReference>
<dbReference type="NCBIfam" id="NF011100">
    <property type="entry name" value="PRK14527.1"/>
    <property type="match status" value="1"/>
</dbReference>
<gene>
    <name evidence="5 8" type="primary">adk</name>
    <name evidence="8" type="ORF">A19Y_0439</name>
</gene>
<accession>A0A073CCI0</accession>
<evidence type="ECO:0000256" key="2">
    <source>
        <dbReference type="ARBA" id="ARBA00022727"/>
    </source>
</evidence>
<feature type="binding site" evidence="5">
    <location>
        <position position="36"/>
    </location>
    <ligand>
        <name>AMP</name>
        <dbReference type="ChEBI" id="CHEBI:456215"/>
    </ligand>
</feature>
<dbReference type="PROSITE" id="PS00113">
    <property type="entry name" value="ADENYLATE_KINASE"/>
    <property type="match status" value="1"/>
</dbReference>
<dbReference type="STRING" id="388467.A19Y_0439"/>
<dbReference type="CDD" id="cd01428">
    <property type="entry name" value="ADK"/>
    <property type="match status" value="1"/>
</dbReference>
<dbReference type="PRINTS" id="PR00094">
    <property type="entry name" value="ADENYLTKNASE"/>
</dbReference>
<evidence type="ECO:0000313" key="9">
    <source>
        <dbReference type="Proteomes" id="UP000027395"/>
    </source>
</evidence>
<name>A0A073CCI0_PLAA1</name>
<evidence type="ECO:0000256" key="1">
    <source>
        <dbReference type="ARBA" id="ARBA00022679"/>
    </source>
</evidence>
<dbReference type="AlphaFoldDB" id="A0A073CCI0"/>
<keyword evidence="4 5" id="KW-0418">Kinase</keyword>
<feature type="binding site" evidence="5">
    <location>
        <begin position="57"/>
        <end position="59"/>
    </location>
    <ligand>
        <name>AMP</name>
        <dbReference type="ChEBI" id="CHEBI:456215"/>
    </ligand>
</feature>
<keyword evidence="2 5" id="KW-0545">Nucleotide biosynthesis</keyword>
<comment type="similarity">
    <text evidence="5 6">Belongs to the adenylate kinase family.</text>
</comment>
<dbReference type="InterPro" id="IPR027417">
    <property type="entry name" value="P-loop_NTPase"/>
</dbReference>
<dbReference type="SUPFAM" id="SSF52540">
    <property type="entry name" value="P-loop containing nucleoside triphosphate hydrolases"/>
    <property type="match status" value="1"/>
</dbReference>
<keyword evidence="9" id="KW-1185">Reference proteome</keyword>
<evidence type="ECO:0000256" key="5">
    <source>
        <dbReference type="HAMAP-Rule" id="MF_00235"/>
    </source>
</evidence>
<feature type="binding site" evidence="5">
    <location>
        <begin position="10"/>
        <end position="15"/>
    </location>
    <ligand>
        <name>ATP</name>
        <dbReference type="ChEBI" id="CHEBI:30616"/>
    </ligand>
</feature>
<dbReference type="GO" id="GO:0005524">
    <property type="term" value="F:ATP binding"/>
    <property type="evidence" value="ECO:0007669"/>
    <property type="project" value="UniProtKB-UniRule"/>
</dbReference>
<feature type="binding site" evidence="5">
    <location>
        <position position="146"/>
    </location>
    <ligand>
        <name>AMP</name>
        <dbReference type="ChEBI" id="CHEBI:456215"/>
    </ligand>
</feature>
<dbReference type="Pfam" id="PF00406">
    <property type="entry name" value="ADK"/>
    <property type="match status" value="1"/>
</dbReference>
<dbReference type="Proteomes" id="UP000027395">
    <property type="component" value="Chromosome"/>
</dbReference>
<evidence type="ECO:0000256" key="6">
    <source>
        <dbReference type="RuleBase" id="RU003330"/>
    </source>
</evidence>
<feature type="binding site" evidence="5">
    <location>
        <position position="133"/>
    </location>
    <ligand>
        <name>ATP</name>
        <dbReference type="ChEBI" id="CHEBI:30616"/>
    </ligand>
</feature>
<dbReference type="Gene3D" id="3.40.50.300">
    <property type="entry name" value="P-loop containing nucleotide triphosphate hydrolases"/>
    <property type="match status" value="1"/>
</dbReference>
<reference evidence="8 9" key="1">
    <citation type="journal article" date="2014" name="Appl. Environ. Microbiol.">
        <title>Elucidation of insertion elements encoded on plasmids and in vitro construction of shuttle vectors from the toxic cyanobacterium Planktothrix.</title>
        <authorList>
            <person name="Christiansen G."/>
            <person name="Goesmann A."/>
            <person name="Kurmayer R."/>
        </authorList>
    </citation>
    <scope>NUCLEOTIDE SEQUENCE [LARGE SCALE GENOMIC DNA]</scope>
    <source>
        <strain evidence="8 9">NIVA-CYA 126/8</strain>
    </source>
</reference>
<dbReference type="HOGENOM" id="CLU_032354_1_2_3"/>
<keyword evidence="1 5" id="KW-0808">Transferase</keyword>
<feature type="binding site" evidence="5">
    <location>
        <position position="92"/>
    </location>
    <ligand>
        <name>AMP</name>
        <dbReference type="ChEBI" id="CHEBI:456215"/>
    </ligand>
</feature>
<keyword evidence="5" id="KW-0963">Cytoplasm</keyword>
<dbReference type="GO" id="GO:0005737">
    <property type="term" value="C:cytoplasm"/>
    <property type="evidence" value="ECO:0007669"/>
    <property type="project" value="UniProtKB-SubCell"/>
</dbReference>
<dbReference type="EMBL" id="CM002803">
    <property type="protein sequence ID" value="KEI65647.1"/>
    <property type="molecule type" value="Genomic_DNA"/>
</dbReference>
<dbReference type="GO" id="GO:0004017">
    <property type="term" value="F:AMP kinase activity"/>
    <property type="evidence" value="ECO:0007669"/>
    <property type="project" value="UniProtKB-UniRule"/>
</dbReference>
<dbReference type="EC" id="2.7.4.3" evidence="5 7"/>
<organism evidence="8 9">
    <name type="scientific">Planktothrix agardhii (strain NIVA-CYA 126/8)</name>
    <dbReference type="NCBI Taxonomy" id="388467"/>
    <lineage>
        <taxon>Bacteria</taxon>
        <taxon>Bacillati</taxon>
        <taxon>Cyanobacteriota</taxon>
        <taxon>Cyanophyceae</taxon>
        <taxon>Oscillatoriophycideae</taxon>
        <taxon>Oscillatoriales</taxon>
        <taxon>Microcoleaceae</taxon>
        <taxon>Planktothrix</taxon>
    </lineage>
</organism>
<dbReference type="PATRIC" id="fig|388467.6.peg.389"/>
<protein>
    <recommendedName>
        <fullName evidence="5 7">Adenylate kinase</fullName>
        <shortName evidence="5">AK</shortName>
        <ecNumber evidence="5 7">2.7.4.3</ecNumber>
    </recommendedName>
    <alternativeName>
        <fullName evidence="5">ATP-AMP transphosphorylase</fullName>
    </alternativeName>
    <alternativeName>
        <fullName evidence="5">ATP:AMP phosphotransferase</fullName>
    </alternativeName>
    <alternativeName>
        <fullName evidence="5">Adenylate monophosphate kinase</fullName>
    </alternativeName>
</protein>
<evidence type="ECO:0000313" key="8">
    <source>
        <dbReference type="EMBL" id="KEI65647.1"/>
    </source>
</evidence>
<comment type="pathway">
    <text evidence="5">Purine metabolism; AMP biosynthesis via salvage pathway; AMP from ADP: step 1/1.</text>
</comment>
<keyword evidence="3 5" id="KW-0547">Nucleotide-binding</keyword>
<feature type="binding site" evidence="5">
    <location>
        <position position="174"/>
    </location>
    <ligand>
        <name>ATP</name>
        <dbReference type="ChEBI" id="CHEBI:30616"/>
    </ligand>
</feature>
<dbReference type="NCBIfam" id="NF011104">
    <property type="entry name" value="PRK14531.1"/>
    <property type="match status" value="1"/>
</dbReference>
<dbReference type="eggNOG" id="COG0563">
    <property type="taxonomic scope" value="Bacteria"/>
</dbReference>
<dbReference type="InterPro" id="IPR033690">
    <property type="entry name" value="Adenylat_kinase_CS"/>
</dbReference>
<feature type="binding site" evidence="5">
    <location>
        <begin position="85"/>
        <end position="88"/>
    </location>
    <ligand>
        <name>AMP</name>
        <dbReference type="ChEBI" id="CHEBI:456215"/>
    </ligand>
</feature>
<evidence type="ECO:0000256" key="4">
    <source>
        <dbReference type="ARBA" id="ARBA00022777"/>
    </source>
</evidence>
<proteinExistence type="inferred from homology"/>
<feature type="region of interest" description="NMP" evidence="5">
    <location>
        <begin position="30"/>
        <end position="59"/>
    </location>
</feature>
<evidence type="ECO:0000256" key="3">
    <source>
        <dbReference type="ARBA" id="ARBA00022741"/>
    </source>
</evidence>
<comment type="function">
    <text evidence="5">Catalyzes the reversible transfer of the terminal phosphate group between ATP and AMP. Plays an important role in cellular energy homeostasis and in adenine nucleotide metabolism.</text>
</comment>
<feature type="binding site" evidence="5">
    <location>
        <position position="135"/>
    </location>
    <ligand>
        <name>AMP</name>
        <dbReference type="ChEBI" id="CHEBI:456215"/>
    </ligand>
</feature>
<keyword evidence="5 7" id="KW-0067">ATP-binding</keyword>
<dbReference type="InterPro" id="IPR000850">
    <property type="entry name" value="Adenylat/UMP-CMP_kin"/>
</dbReference>
<comment type="domain">
    <text evidence="5">Consists of three domains, a large central CORE domain and two small peripheral domains, NMPbind and LID, which undergo movements during catalysis. The LID domain closes over the site of phosphoryl transfer upon ATP binding. Assembling and dissambling the active center during each catalytic cycle provides an effective means to prevent ATP hydrolysis.</text>
</comment>
<dbReference type="PANTHER" id="PTHR23359">
    <property type="entry name" value="NUCLEOTIDE KINASE"/>
    <property type="match status" value="1"/>
</dbReference>
<dbReference type="GO" id="GO:0044209">
    <property type="term" value="P:AMP salvage"/>
    <property type="evidence" value="ECO:0007669"/>
    <property type="project" value="UniProtKB-UniRule"/>
</dbReference>
<evidence type="ECO:0000256" key="7">
    <source>
        <dbReference type="RuleBase" id="RU003331"/>
    </source>
</evidence>
<comment type="subunit">
    <text evidence="5 7">Monomer.</text>
</comment>
<dbReference type="UniPathway" id="UPA00588">
    <property type="reaction ID" value="UER00649"/>
</dbReference>
<comment type="caution">
    <text evidence="5">Lacks conserved residue(s) required for the propagation of feature annotation.</text>
</comment>